<name>A0A133KU12_HEYCO</name>
<evidence type="ECO:0000313" key="2">
    <source>
        <dbReference type="Proteomes" id="UP000070376"/>
    </source>
</evidence>
<reference evidence="2" key="1">
    <citation type="submission" date="2016-01" db="EMBL/GenBank/DDBJ databases">
        <authorList>
            <person name="Mitreva M."/>
            <person name="Pepin K.H."/>
            <person name="Mihindukulasuriya K.A."/>
            <person name="Fulton R."/>
            <person name="Fronick C."/>
            <person name="O'Laughlin M."/>
            <person name="Miner T."/>
            <person name="Herter B."/>
            <person name="Rosa B.A."/>
            <person name="Cordes M."/>
            <person name="Tomlinson C."/>
            <person name="Wollam A."/>
            <person name="Palsikar V.B."/>
            <person name="Mardis E.R."/>
            <person name="Wilson R.K."/>
        </authorList>
    </citation>
    <scope>NUCLEOTIDE SEQUENCE [LARGE SCALE GENOMIC DNA]</scope>
    <source>
        <strain evidence="2">GED7749B</strain>
    </source>
</reference>
<dbReference type="Proteomes" id="UP000070376">
    <property type="component" value="Unassembled WGS sequence"/>
</dbReference>
<dbReference type="PATRIC" id="fig|1398.22.peg.1461"/>
<gene>
    <name evidence="1" type="ORF">HMPREF3213_01451</name>
</gene>
<evidence type="ECO:0000313" key="1">
    <source>
        <dbReference type="EMBL" id="KWZ82966.1"/>
    </source>
</evidence>
<sequence length="46" mass="5616">MAGKIHFFHVQRKLCMENIYSFRFIVSGKMYFFLKKKEPLQEEDTV</sequence>
<dbReference type="AlphaFoldDB" id="A0A133KU12"/>
<accession>A0A133KU12</accession>
<organism evidence="1 2">
    <name type="scientific">Heyndrickxia coagulans</name>
    <name type="common">Weizmannia coagulans</name>
    <dbReference type="NCBI Taxonomy" id="1398"/>
    <lineage>
        <taxon>Bacteria</taxon>
        <taxon>Bacillati</taxon>
        <taxon>Bacillota</taxon>
        <taxon>Bacilli</taxon>
        <taxon>Bacillales</taxon>
        <taxon>Bacillaceae</taxon>
        <taxon>Heyndrickxia</taxon>
    </lineage>
</organism>
<proteinExistence type="predicted"/>
<comment type="caution">
    <text evidence="1">The sequence shown here is derived from an EMBL/GenBank/DDBJ whole genome shotgun (WGS) entry which is preliminary data.</text>
</comment>
<protein>
    <submittedName>
        <fullName evidence="1">Uncharacterized protein</fullName>
    </submittedName>
</protein>
<dbReference type="EMBL" id="LRPN01000047">
    <property type="protein sequence ID" value="KWZ82966.1"/>
    <property type="molecule type" value="Genomic_DNA"/>
</dbReference>